<proteinExistence type="predicted"/>
<dbReference type="InterPro" id="IPR036028">
    <property type="entry name" value="SH3-like_dom_sf"/>
</dbReference>
<protein>
    <recommendedName>
        <fullName evidence="5">SH3 domain-containing protein</fullName>
    </recommendedName>
</protein>
<reference evidence="3" key="1">
    <citation type="submission" date="2021-03" db="EMBL/GenBank/DDBJ databases">
        <title>Comparative genomics and phylogenomic investigation of the class Geoglossomycetes provide insights into ecological specialization and systematics.</title>
        <authorList>
            <person name="Melie T."/>
            <person name="Pirro S."/>
            <person name="Miller A.N."/>
            <person name="Quandt A."/>
        </authorList>
    </citation>
    <scope>NUCLEOTIDE SEQUENCE</scope>
    <source>
        <strain evidence="3">CAQ_001_2017</strain>
    </source>
</reference>
<feature type="compositionally biased region" description="Polar residues" evidence="1">
    <location>
        <begin position="522"/>
        <end position="533"/>
    </location>
</feature>
<sequence length="670" mass="68133">MAHHHHLHRRGNQLEGRNALAGPLPAPIAAALALPVADPLPANDNKAPPAQTVVSVIFVTASKTFSGPVAGYTTMAVGSPLIATAAPPPPVQSPSEHPSPQPTDISFNPQDLIDSTTDGSSTTATSSSSSNSTSATTTLANSSSAHALTTGPTSVSPASASGSGSSLSQSSPSGGLSGAAKAGIALAVLIGVGLLLSAVLLFYRRKKKLNDSYGKASDEGSSFHNNGSGFADSSRDSTRGGETVREAPQLSLRPVTQFLPNLGSNRKSAGSPLAMAAAVPAGRHDTPSPTSSANGRERNLTQSPTSDPANPFGNHAEASERPTTAGSGATGSGVDASVFPAPSNGLGAGVAGAMAVRQKAPPPLDLSNRRKFSADASASQISLPLSDAGTENSRSTATTVSTPVAATAAAAAAAAAGASGHTPSPPVHRVQLDFKPSMSDELGLRAGQLVRLLHEYDDGWVSFSLSLSLSLSALPPYTYHLSTNANILKQALCIRLDRSQQGVCPRTCLSKQPVKPRPNPRSGPSSAVRTSPQGRPMAPPVQPPRSASPARAPHSPGALAAQQAKPSNYPAQPRSQSPSPQRPQSPAISRPQTPVDQRPRANSFGQVGPPTGLSPAPGPSKMSSNDAPSAERPPQRIPTVLRSGSPRPSPPSSGVPSRKPLPEQEVGHAM</sequence>
<feature type="compositionally biased region" description="Low complexity" evidence="1">
    <location>
        <begin position="323"/>
        <end position="336"/>
    </location>
</feature>
<keyword evidence="4" id="KW-1185">Reference proteome</keyword>
<feature type="compositionally biased region" description="Polar residues" evidence="1">
    <location>
        <begin position="219"/>
        <end position="228"/>
    </location>
</feature>
<feature type="compositionally biased region" description="Low complexity" evidence="1">
    <location>
        <begin position="544"/>
        <end position="558"/>
    </location>
</feature>
<name>A0A9P8IHK7_9PEZI</name>
<feature type="compositionally biased region" description="Polar residues" evidence="1">
    <location>
        <begin position="258"/>
        <end position="268"/>
    </location>
</feature>
<feature type="region of interest" description="Disordered" evidence="1">
    <location>
        <begin position="83"/>
        <end position="176"/>
    </location>
</feature>
<gene>
    <name evidence="3" type="ORF">GP486_007997</name>
</gene>
<evidence type="ECO:0000256" key="2">
    <source>
        <dbReference type="SAM" id="Phobius"/>
    </source>
</evidence>
<comment type="caution">
    <text evidence="3">The sequence shown here is derived from an EMBL/GenBank/DDBJ whole genome shotgun (WGS) entry which is preliminary data.</text>
</comment>
<keyword evidence="2" id="KW-0472">Membrane</keyword>
<dbReference type="EMBL" id="JAGHQM010002649">
    <property type="protein sequence ID" value="KAH0548309.1"/>
    <property type="molecule type" value="Genomic_DNA"/>
</dbReference>
<evidence type="ECO:0000313" key="3">
    <source>
        <dbReference type="EMBL" id="KAH0548309.1"/>
    </source>
</evidence>
<feature type="compositionally biased region" description="Basic and acidic residues" evidence="1">
    <location>
        <begin position="233"/>
        <end position="245"/>
    </location>
</feature>
<evidence type="ECO:0008006" key="5">
    <source>
        <dbReference type="Google" id="ProtNLM"/>
    </source>
</evidence>
<dbReference type="Gene3D" id="2.30.30.40">
    <property type="entry name" value="SH3 Domains"/>
    <property type="match status" value="1"/>
</dbReference>
<feature type="transmembrane region" description="Helical" evidence="2">
    <location>
        <begin position="182"/>
        <end position="203"/>
    </location>
</feature>
<feature type="compositionally biased region" description="Pro residues" evidence="1">
    <location>
        <begin position="86"/>
        <end position="101"/>
    </location>
</feature>
<dbReference type="Proteomes" id="UP000750711">
    <property type="component" value="Unassembled WGS sequence"/>
</dbReference>
<dbReference type="AlphaFoldDB" id="A0A9P8IHK7"/>
<keyword evidence="2" id="KW-1133">Transmembrane helix</keyword>
<dbReference type="SUPFAM" id="SSF50044">
    <property type="entry name" value="SH3-domain"/>
    <property type="match status" value="1"/>
</dbReference>
<keyword evidence="2" id="KW-0812">Transmembrane</keyword>
<organism evidence="3 4">
    <name type="scientific">Trichoglossum hirsutum</name>
    <dbReference type="NCBI Taxonomy" id="265104"/>
    <lineage>
        <taxon>Eukaryota</taxon>
        <taxon>Fungi</taxon>
        <taxon>Dikarya</taxon>
        <taxon>Ascomycota</taxon>
        <taxon>Pezizomycotina</taxon>
        <taxon>Geoglossomycetes</taxon>
        <taxon>Geoglossales</taxon>
        <taxon>Geoglossaceae</taxon>
        <taxon>Trichoglossum</taxon>
    </lineage>
</organism>
<feature type="compositionally biased region" description="Low complexity" evidence="1">
    <location>
        <begin position="114"/>
        <end position="176"/>
    </location>
</feature>
<evidence type="ECO:0000313" key="4">
    <source>
        <dbReference type="Proteomes" id="UP000750711"/>
    </source>
</evidence>
<feature type="compositionally biased region" description="Low complexity" evidence="1">
    <location>
        <begin position="570"/>
        <end position="592"/>
    </location>
</feature>
<accession>A0A9P8IHK7</accession>
<feature type="compositionally biased region" description="Polar residues" evidence="1">
    <location>
        <begin position="287"/>
        <end position="308"/>
    </location>
</feature>
<feature type="region of interest" description="Disordered" evidence="1">
    <location>
        <begin position="213"/>
        <end position="336"/>
    </location>
</feature>
<feature type="compositionally biased region" description="Basic and acidic residues" evidence="1">
    <location>
        <begin position="660"/>
        <end position="670"/>
    </location>
</feature>
<evidence type="ECO:0000256" key="1">
    <source>
        <dbReference type="SAM" id="MobiDB-lite"/>
    </source>
</evidence>
<feature type="region of interest" description="Disordered" evidence="1">
    <location>
        <begin position="507"/>
        <end position="670"/>
    </location>
</feature>